<reference evidence="2 3" key="1">
    <citation type="submission" date="2019-03" db="EMBL/GenBank/DDBJ databases">
        <title>Genomic Encyclopedia of Type Strains, Phase IV (KMG-IV): sequencing the most valuable type-strain genomes for metagenomic binning, comparative biology and taxonomic classification.</title>
        <authorList>
            <person name="Goeker M."/>
        </authorList>
    </citation>
    <scope>NUCLEOTIDE SEQUENCE [LARGE SCALE GENOMIC DNA]</scope>
    <source>
        <strain evidence="2 3">DSM 24455</strain>
    </source>
</reference>
<dbReference type="AlphaFoldDB" id="A0A4V3ETM9"/>
<feature type="region of interest" description="Disordered" evidence="1">
    <location>
        <begin position="1"/>
        <end position="31"/>
    </location>
</feature>
<dbReference type="Proteomes" id="UP000295325">
    <property type="component" value="Unassembled WGS sequence"/>
</dbReference>
<keyword evidence="3" id="KW-1185">Reference proteome</keyword>
<proteinExistence type="predicted"/>
<evidence type="ECO:0000256" key="1">
    <source>
        <dbReference type="SAM" id="MobiDB-lite"/>
    </source>
</evidence>
<feature type="compositionally biased region" description="Polar residues" evidence="1">
    <location>
        <begin position="16"/>
        <end position="28"/>
    </location>
</feature>
<sequence>MAKKHGFRMRAKAQSMIDNSNDSRNSTHGYMEMGNDAKIHAKARALRNSDNGSHL</sequence>
<evidence type="ECO:0000313" key="2">
    <source>
        <dbReference type="EMBL" id="TDT61127.1"/>
    </source>
</evidence>
<dbReference type="RefSeq" id="WP_166636359.1">
    <property type="nucleotide sequence ID" value="NZ_SOAZ01000008.1"/>
</dbReference>
<gene>
    <name evidence="2" type="ORF">EDD71_10824</name>
</gene>
<dbReference type="EMBL" id="SOAZ01000008">
    <property type="protein sequence ID" value="TDT61127.1"/>
    <property type="molecule type" value="Genomic_DNA"/>
</dbReference>
<name>A0A4V3ETM9_9CLOT</name>
<accession>A0A4V3ETM9</accession>
<protein>
    <submittedName>
        <fullName evidence="2">Uncharacterized protein</fullName>
    </submittedName>
</protein>
<feature type="compositionally biased region" description="Basic residues" evidence="1">
    <location>
        <begin position="1"/>
        <end position="11"/>
    </location>
</feature>
<organism evidence="2 3">
    <name type="scientific">Fonticella tunisiensis</name>
    <dbReference type="NCBI Taxonomy" id="1096341"/>
    <lineage>
        <taxon>Bacteria</taxon>
        <taxon>Bacillati</taxon>
        <taxon>Bacillota</taxon>
        <taxon>Clostridia</taxon>
        <taxon>Eubacteriales</taxon>
        <taxon>Clostridiaceae</taxon>
        <taxon>Fonticella</taxon>
    </lineage>
</organism>
<comment type="caution">
    <text evidence="2">The sequence shown here is derived from an EMBL/GenBank/DDBJ whole genome shotgun (WGS) entry which is preliminary data.</text>
</comment>
<evidence type="ECO:0000313" key="3">
    <source>
        <dbReference type="Proteomes" id="UP000295325"/>
    </source>
</evidence>